<evidence type="ECO:0000313" key="11">
    <source>
        <dbReference type="EMBL" id="PVX52533.1"/>
    </source>
</evidence>
<keyword evidence="7 9" id="KW-0234">DNA repair</keyword>
<feature type="domain" description="AAA+ ATPase" evidence="10">
    <location>
        <begin position="21"/>
        <end position="506"/>
    </location>
</feature>
<name>A0A7L4URZ6_BALHA</name>
<dbReference type="NCBIfam" id="TIGR00634">
    <property type="entry name" value="recN"/>
    <property type="match status" value="1"/>
</dbReference>
<dbReference type="GO" id="GO:0006310">
    <property type="term" value="P:DNA recombination"/>
    <property type="evidence" value="ECO:0007669"/>
    <property type="project" value="InterPro"/>
</dbReference>
<keyword evidence="4" id="KW-0547">Nucleotide-binding</keyword>
<evidence type="ECO:0000256" key="2">
    <source>
        <dbReference type="ARBA" id="ARBA00009441"/>
    </source>
</evidence>
<comment type="function">
    <text evidence="1 9">May be involved in recombinational repair of damaged DNA.</text>
</comment>
<keyword evidence="12" id="KW-1185">Reference proteome</keyword>
<dbReference type="PANTHER" id="PTHR11059">
    <property type="entry name" value="DNA REPAIR PROTEIN RECN"/>
    <property type="match status" value="1"/>
</dbReference>
<evidence type="ECO:0000259" key="10">
    <source>
        <dbReference type="SMART" id="SM00382"/>
    </source>
</evidence>
<dbReference type="InterPro" id="IPR025662">
    <property type="entry name" value="Sigma_54_int_dom_ATP-bd_1"/>
</dbReference>
<dbReference type="SMART" id="SM00382">
    <property type="entry name" value="AAA"/>
    <property type="match status" value="1"/>
</dbReference>
<dbReference type="OrthoDB" id="9806954at2"/>
<dbReference type="InterPro" id="IPR027417">
    <property type="entry name" value="P-loop_NTPase"/>
</dbReference>
<dbReference type="Proteomes" id="UP000251835">
    <property type="component" value="Unassembled WGS sequence"/>
</dbReference>
<proteinExistence type="inferred from homology"/>
<keyword evidence="5 9" id="KW-0227">DNA damage</keyword>
<dbReference type="PROSITE" id="PS00675">
    <property type="entry name" value="SIGMA54_INTERACT_1"/>
    <property type="match status" value="1"/>
</dbReference>
<keyword evidence="6" id="KW-0067">ATP-binding</keyword>
<evidence type="ECO:0000256" key="1">
    <source>
        <dbReference type="ARBA" id="ARBA00003618"/>
    </source>
</evidence>
<dbReference type="PIRSF" id="PIRSF003128">
    <property type="entry name" value="RecN"/>
    <property type="match status" value="1"/>
</dbReference>
<dbReference type="PANTHER" id="PTHR11059:SF0">
    <property type="entry name" value="DNA REPAIR PROTEIN RECN"/>
    <property type="match status" value="1"/>
</dbReference>
<sequence length="551" mass="62269">MLQSLHIQNYALIEALTIAFDKGFVVLTGETGAGKSIILGALGLLLGERANLSSIGDPKKKCIVEGEFSISNYDLSDFFTAEDIDYEDITLIRRELSPTGKSRAFINDTPVRLNVLKEFTSKLIDIHSQHQNLQIENEAFQFQLVDNYSKNKKVLSEYQKSYRLLQELKKKKATLLESQRQQSSDIDYWQFQLEELISADLKDGEQEQLEQENTMLSQMESIINSYSEANDYFNSDLTPIENIRKLASNFQKLEDVHNPSKALGDRLESVYIELKDIISEILVEAERLQNDPKRAIEVSERLDTIYRLQQKHGKDTIAELLQLEQELQEKVNAVHHFDEHLAKIENELESQMTQTSDFASQLSKSRKKAIPKIEKQLTEQLQRLGMPHAKILIGVEPTNEFKMLGKETIYILFSTNKNTSPAPISDVASGGELSRLMLSIKQLMAKSMVLPTLIFDEIDSGVSGEIASKMGDTMHEMAQQMQVIAITHLPQIAAKANQHWQVYKKDTSDKTLTSITKLDADDRTVAIAKMLSGRQLTSEAIANARALLSQS</sequence>
<dbReference type="InterPro" id="IPR003593">
    <property type="entry name" value="AAA+_ATPase"/>
</dbReference>
<accession>A0A7L4URZ6</accession>
<evidence type="ECO:0000313" key="12">
    <source>
        <dbReference type="Proteomes" id="UP000251835"/>
    </source>
</evidence>
<organism evidence="11 12">
    <name type="scientific">Balneicella halophila</name>
    <dbReference type="NCBI Taxonomy" id="1537566"/>
    <lineage>
        <taxon>Bacteria</taxon>
        <taxon>Pseudomonadati</taxon>
        <taxon>Bacteroidota</taxon>
        <taxon>Bacteroidia</taxon>
        <taxon>Bacteroidales</taxon>
        <taxon>Balneicellaceae</taxon>
        <taxon>Balneicella</taxon>
    </lineage>
</organism>
<dbReference type="EMBL" id="QENZ01000003">
    <property type="protein sequence ID" value="PVX52533.1"/>
    <property type="molecule type" value="Genomic_DNA"/>
</dbReference>
<reference evidence="11 12" key="1">
    <citation type="submission" date="2018-05" db="EMBL/GenBank/DDBJ databases">
        <title>Genomic Encyclopedia of Type Strains, Phase IV (KMG-IV): sequencing the most valuable type-strain genomes for metagenomic binning, comparative biology and taxonomic classification.</title>
        <authorList>
            <person name="Goeker M."/>
        </authorList>
    </citation>
    <scope>NUCLEOTIDE SEQUENCE [LARGE SCALE GENOMIC DNA]</scope>
    <source>
        <strain evidence="11 12">DSM 28579</strain>
    </source>
</reference>
<dbReference type="Pfam" id="PF02463">
    <property type="entry name" value="SMC_N"/>
    <property type="match status" value="1"/>
</dbReference>
<gene>
    <name evidence="11" type="ORF">C7377_0857</name>
</gene>
<dbReference type="RefSeq" id="WP_116496061.1">
    <property type="nucleotide sequence ID" value="NZ_QENZ01000003.1"/>
</dbReference>
<dbReference type="GO" id="GO:0009432">
    <property type="term" value="P:SOS response"/>
    <property type="evidence" value="ECO:0007669"/>
    <property type="project" value="TreeGrafter"/>
</dbReference>
<dbReference type="GO" id="GO:0043590">
    <property type="term" value="C:bacterial nucleoid"/>
    <property type="evidence" value="ECO:0007669"/>
    <property type="project" value="TreeGrafter"/>
</dbReference>
<comment type="similarity">
    <text evidence="2 9">Belongs to the RecN family.</text>
</comment>
<dbReference type="GO" id="GO:0005524">
    <property type="term" value="F:ATP binding"/>
    <property type="evidence" value="ECO:0007669"/>
    <property type="project" value="UniProtKB-KW"/>
</dbReference>
<dbReference type="CDD" id="cd03241">
    <property type="entry name" value="ABC_RecN"/>
    <property type="match status" value="1"/>
</dbReference>
<dbReference type="AlphaFoldDB" id="A0A7L4URZ6"/>
<dbReference type="InterPro" id="IPR004604">
    <property type="entry name" value="DNA_recomb/repair_RecN"/>
</dbReference>
<evidence type="ECO:0000256" key="4">
    <source>
        <dbReference type="ARBA" id="ARBA00022741"/>
    </source>
</evidence>
<evidence type="ECO:0000256" key="3">
    <source>
        <dbReference type="ARBA" id="ARBA00021315"/>
    </source>
</evidence>
<dbReference type="InterPro" id="IPR003395">
    <property type="entry name" value="RecF/RecN/SMC_N"/>
</dbReference>
<comment type="caution">
    <text evidence="11">The sequence shown here is derived from an EMBL/GenBank/DDBJ whole genome shotgun (WGS) entry which is preliminary data.</text>
</comment>
<dbReference type="SUPFAM" id="SSF52540">
    <property type="entry name" value="P-loop containing nucleoside triphosphate hydrolases"/>
    <property type="match status" value="2"/>
</dbReference>
<evidence type="ECO:0000256" key="9">
    <source>
        <dbReference type="PIRNR" id="PIRNR003128"/>
    </source>
</evidence>
<evidence type="ECO:0000256" key="7">
    <source>
        <dbReference type="ARBA" id="ARBA00023204"/>
    </source>
</evidence>
<evidence type="ECO:0000256" key="5">
    <source>
        <dbReference type="ARBA" id="ARBA00022763"/>
    </source>
</evidence>
<dbReference type="GO" id="GO:0006281">
    <property type="term" value="P:DNA repair"/>
    <property type="evidence" value="ECO:0007669"/>
    <property type="project" value="UniProtKB-KW"/>
</dbReference>
<dbReference type="Gene3D" id="3.40.50.300">
    <property type="entry name" value="P-loop containing nucleotide triphosphate hydrolases"/>
    <property type="match status" value="2"/>
</dbReference>
<evidence type="ECO:0000256" key="6">
    <source>
        <dbReference type="ARBA" id="ARBA00022840"/>
    </source>
</evidence>
<evidence type="ECO:0000256" key="8">
    <source>
        <dbReference type="ARBA" id="ARBA00033408"/>
    </source>
</evidence>
<protein>
    <recommendedName>
        <fullName evidence="3 9">DNA repair protein RecN</fullName>
    </recommendedName>
    <alternativeName>
        <fullName evidence="8 9">Recombination protein N</fullName>
    </alternativeName>
</protein>